<sequence length="84" mass="8900">MATTALVVTMDESLDREASAVLAGIGFTVDQAVKLLLTQVVKEKCLPPSLHVPNQDTIDAMQELKDGGGEQFANVEDMLASLGI</sequence>
<dbReference type="GO" id="GO:0000987">
    <property type="term" value="F:cis-regulatory region sequence-specific DNA binding"/>
    <property type="evidence" value="ECO:0007669"/>
    <property type="project" value="InterPro"/>
</dbReference>
<dbReference type="EMBL" id="CP002480">
    <property type="protein sequence ID" value="ADW70503.1"/>
    <property type="molecule type" value="Genomic_DNA"/>
</dbReference>
<dbReference type="AlphaFoldDB" id="E8X3Z5"/>
<evidence type="ECO:0000313" key="3">
    <source>
        <dbReference type="EMBL" id="ADW70503.1"/>
    </source>
</evidence>
<dbReference type="RefSeq" id="WP_013581814.1">
    <property type="nucleotide sequence ID" value="NC_015064.1"/>
</dbReference>
<dbReference type="PIRSF" id="PIRSF003108">
    <property type="entry name" value="DinJ"/>
    <property type="match status" value="1"/>
</dbReference>
<evidence type="ECO:0000313" key="4">
    <source>
        <dbReference type="Proteomes" id="UP000000343"/>
    </source>
</evidence>
<comment type="similarity">
    <text evidence="1">Belongs to the RelB/DinJ antitoxin family.</text>
</comment>
<dbReference type="OrthoDB" id="1666683at2"/>
<evidence type="ECO:0000256" key="1">
    <source>
        <dbReference type="ARBA" id="ARBA00010562"/>
    </source>
</evidence>
<dbReference type="GO" id="GO:0006351">
    <property type="term" value="P:DNA-templated transcription"/>
    <property type="evidence" value="ECO:0007669"/>
    <property type="project" value="TreeGrafter"/>
</dbReference>
<dbReference type="eggNOG" id="COG3077">
    <property type="taxonomic scope" value="Bacteria"/>
</dbReference>
<dbReference type="HOGENOM" id="CLU_154558_12_0_0"/>
<dbReference type="NCBIfam" id="TIGR02384">
    <property type="entry name" value="RelB_DinJ"/>
    <property type="match status" value="1"/>
</dbReference>
<dbReference type="GO" id="GO:0006355">
    <property type="term" value="P:regulation of DNA-templated transcription"/>
    <property type="evidence" value="ECO:0007669"/>
    <property type="project" value="InterPro"/>
</dbReference>
<dbReference type="GO" id="GO:0015643">
    <property type="term" value="F:toxic substance binding"/>
    <property type="evidence" value="ECO:0007669"/>
    <property type="project" value="InterPro"/>
</dbReference>
<dbReference type="InterPro" id="IPR013321">
    <property type="entry name" value="Arc_rbn_hlx_hlx"/>
</dbReference>
<dbReference type="InterPro" id="IPR026262">
    <property type="entry name" value="DinJ"/>
</dbReference>
<dbReference type="InterPro" id="IPR007337">
    <property type="entry name" value="RelB/DinJ"/>
</dbReference>
<keyword evidence="4" id="KW-1185">Reference proteome</keyword>
<organism evidence="4">
    <name type="scientific">Granulicella tundricola (strain ATCC BAA-1859 / DSM 23138 / MP5ACTX9)</name>
    <dbReference type="NCBI Taxonomy" id="1198114"/>
    <lineage>
        <taxon>Bacteria</taxon>
        <taxon>Pseudomonadati</taxon>
        <taxon>Acidobacteriota</taxon>
        <taxon>Terriglobia</taxon>
        <taxon>Terriglobales</taxon>
        <taxon>Acidobacteriaceae</taxon>
        <taxon>Granulicella</taxon>
    </lineage>
</organism>
<name>E8X3Z5_GRATM</name>
<dbReference type="PANTHER" id="PTHR38781">
    <property type="entry name" value="ANTITOXIN DINJ-RELATED"/>
    <property type="match status" value="1"/>
</dbReference>
<dbReference type="Pfam" id="PF04221">
    <property type="entry name" value="RelB"/>
    <property type="match status" value="1"/>
</dbReference>
<keyword evidence="2" id="KW-1277">Toxin-antitoxin system</keyword>
<accession>E8X3Z5</accession>
<gene>
    <name evidence="3" type="ordered locus">AciX9_3498</name>
</gene>
<dbReference type="Gene3D" id="1.10.1220.10">
    <property type="entry name" value="Met repressor-like"/>
    <property type="match status" value="1"/>
</dbReference>
<proteinExistence type="inferred from homology"/>
<reference evidence="4" key="1">
    <citation type="submission" date="2011-01" db="EMBL/GenBank/DDBJ databases">
        <title>Complete sequence of chromosome of Acidobacterium sp. MP5ACTX9.</title>
        <authorList>
            <consortium name="US DOE Joint Genome Institute"/>
            <person name="Lucas S."/>
            <person name="Copeland A."/>
            <person name="Lapidus A."/>
            <person name="Cheng J.-F."/>
            <person name="Goodwin L."/>
            <person name="Pitluck S."/>
            <person name="Teshima H."/>
            <person name="Detter J.C."/>
            <person name="Han C."/>
            <person name="Tapia R."/>
            <person name="Land M."/>
            <person name="Hauser L."/>
            <person name="Kyrpides N."/>
            <person name="Ivanova N."/>
            <person name="Ovchinnikova G."/>
            <person name="Pagani I."/>
            <person name="Rawat S.R."/>
            <person name="Mannisto M."/>
            <person name="Haggblom M.M."/>
            <person name="Woyke T."/>
        </authorList>
    </citation>
    <scope>NUCLEOTIDE SEQUENCE [LARGE SCALE GENOMIC DNA]</scope>
    <source>
        <strain evidence="4">MP5ACTX9</strain>
    </source>
</reference>
<dbReference type="Proteomes" id="UP000000343">
    <property type="component" value="Chromosome"/>
</dbReference>
<dbReference type="STRING" id="1198114.AciX9_3498"/>
<dbReference type="PaxDb" id="1198114-AciX9_3498"/>
<dbReference type="GO" id="GO:0044010">
    <property type="term" value="P:single-species biofilm formation"/>
    <property type="evidence" value="ECO:0007669"/>
    <property type="project" value="InterPro"/>
</dbReference>
<dbReference type="KEGG" id="acm:AciX9_3498"/>
<protein>
    <submittedName>
        <fullName evidence="3">Addiction module antitoxin, RelB/DinJ family</fullName>
    </submittedName>
</protein>
<dbReference type="PANTHER" id="PTHR38781:SF1">
    <property type="entry name" value="ANTITOXIN DINJ-RELATED"/>
    <property type="match status" value="1"/>
</dbReference>
<evidence type="ECO:0000256" key="2">
    <source>
        <dbReference type="ARBA" id="ARBA00022649"/>
    </source>
</evidence>